<evidence type="ECO:0000313" key="1">
    <source>
        <dbReference type="EMBL" id="KMQ85201.1"/>
    </source>
</evidence>
<name>A0A0J7K4U5_LASNI</name>
<dbReference type="PaxDb" id="67767-A0A0J7K4U5"/>
<evidence type="ECO:0000313" key="2">
    <source>
        <dbReference type="Proteomes" id="UP000036403"/>
    </source>
</evidence>
<dbReference type="InterPro" id="IPR043502">
    <property type="entry name" value="DNA/RNA_pol_sf"/>
</dbReference>
<organism evidence="1 2">
    <name type="scientific">Lasius niger</name>
    <name type="common">Black garden ant</name>
    <dbReference type="NCBI Taxonomy" id="67767"/>
    <lineage>
        <taxon>Eukaryota</taxon>
        <taxon>Metazoa</taxon>
        <taxon>Ecdysozoa</taxon>
        <taxon>Arthropoda</taxon>
        <taxon>Hexapoda</taxon>
        <taxon>Insecta</taxon>
        <taxon>Pterygota</taxon>
        <taxon>Neoptera</taxon>
        <taxon>Endopterygota</taxon>
        <taxon>Hymenoptera</taxon>
        <taxon>Apocrita</taxon>
        <taxon>Aculeata</taxon>
        <taxon>Formicoidea</taxon>
        <taxon>Formicidae</taxon>
        <taxon>Formicinae</taxon>
        <taxon>Lasius</taxon>
        <taxon>Lasius</taxon>
    </lineage>
</organism>
<reference evidence="1 2" key="1">
    <citation type="submission" date="2015-04" db="EMBL/GenBank/DDBJ databases">
        <title>Lasius niger genome sequencing.</title>
        <authorList>
            <person name="Konorov E.A."/>
            <person name="Nikitin M.A."/>
            <person name="Kirill M.V."/>
            <person name="Chang P."/>
        </authorList>
    </citation>
    <scope>NUCLEOTIDE SEQUENCE [LARGE SCALE GENOMIC DNA]</scope>
    <source>
        <tissue evidence="1">Whole</tissue>
    </source>
</reference>
<dbReference type="Proteomes" id="UP000036403">
    <property type="component" value="Unassembled WGS sequence"/>
</dbReference>
<gene>
    <name evidence="1" type="ORF">RF55_16370</name>
</gene>
<dbReference type="AlphaFoldDB" id="A0A0J7K4U5"/>
<dbReference type="PANTHER" id="PTHR11439:SF483">
    <property type="entry name" value="PEPTIDE SYNTHASE GLIP-LIKE, PUTATIVE (AFU_ORTHOLOGUE AFUA_3G12920)-RELATED"/>
    <property type="match status" value="1"/>
</dbReference>
<keyword evidence="2" id="KW-1185">Reference proteome</keyword>
<dbReference type="SUPFAM" id="SSF56672">
    <property type="entry name" value="DNA/RNA polymerases"/>
    <property type="match status" value="1"/>
</dbReference>
<dbReference type="PANTHER" id="PTHR11439">
    <property type="entry name" value="GAG-POL-RELATED RETROTRANSPOSON"/>
    <property type="match status" value="1"/>
</dbReference>
<dbReference type="GO" id="GO:0071897">
    <property type="term" value="P:DNA biosynthetic process"/>
    <property type="evidence" value="ECO:0007669"/>
    <property type="project" value="UniProtKB-ARBA"/>
</dbReference>
<dbReference type="EMBL" id="LBMM01014367">
    <property type="protein sequence ID" value="KMQ85201.1"/>
    <property type="molecule type" value="Genomic_DNA"/>
</dbReference>
<dbReference type="STRING" id="67767.A0A0J7K4U5"/>
<dbReference type="OrthoDB" id="7607472at2759"/>
<protein>
    <submittedName>
        <fullName evidence="1">Integrase core domain protein</fullName>
    </submittedName>
</protein>
<accession>A0A0J7K4U5</accession>
<sequence length="244" mass="27704">MFLHQRTYLEHVIEKFGINDAKIVSVPADPHVRLRPVDTEEVNRSKISFRKAVGSLMFLAIVSRPDIAYSVNAFSKYLNNYDESHWLAVKRIVKYLKGTLDLGIRYGSGKSLLQVVGYSDADYANDIETRRSTTGYVFMLVNGPVTWSSQRQKLVTLSTTEAKYVAAASAAKEMIWLRKLLSDIGHGCSEATVLFIDNQSAIRLVKNPEFHKRTKHIAIRFHIIPQWARRQGKVAKIQDFVGFS</sequence>
<dbReference type="CDD" id="cd09272">
    <property type="entry name" value="RNase_HI_RT_Ty1"/>
    <property type="match status" value="1"/>
</dbReference>
<comment type="caution">
    <text evidence="1">The sequence shown here is derived from an EMBL/GenBank/DDBJ whole genome shotgun (WGS) entry which is preliminary data.</text>
</comment>
<proteinExistence type="predicted"/>